<evidence type="ECO:0000313" key="1">
    <source>
        <dbReference type="EMBL" id="KAJ5135457.1"/>
    </source>
</evidence>
<accession>A0A9W9H0P2</accession>
<gene>
    <name evidence="1" type="ORF">N7515_004735</name>
</gene>
<keyword evidence="2" id="KW-1185">Reference proteome</keyword>
<comment type="caution">
    <text evidence="1">The sequence shown here is derived from an EMBL/GenBank/DDBJ whole genome shotgun (WGS) entry which is preliminary data.</text>
</comment>
<dbReference type="AlphaFoldDB" id="A0A9W9H0P2"/>
<dbReference type="Proteomes" id="UP001149079">
    <property type="component" value="Unassembled WGS sequence"/>
</dbReference>
<reference evidence="1" key="2">
    <citation type="journal article" date="2023" name="IMA Fungus">
        <title>Comparative genomic study of the Penicillium genus elucidates a diverse pangenome and 15 lateral gene transfer events.</title>
        <authorList>
            <person name="Petersen C."/>
            <person name="Sorensen T."/>
            <person name="Nielsen M.R."/>
            <person name="Sondergaard T.E."/>
            <person name="Sorensen J.L."/>
            <person name="Fitzpatrick D.A."/>
            <person name="Frisvad J.C."/>
            <person name="Nielsen K.L."/>
        </authorList>
    </citation>
    <scope>NUCLEOTIDE SEQUENCE</scope>
    <source>
        <strain evidence="1">IBT 22155</strain>
    </source>
</reference>
<dbReference type="EMBL" id="JAPQKL010000004">
    <property type="protein sequence ID" value="KAJ5135457.1"/>
    <property type="molecule type" value="Genomic_DNA"/>
</dbReference>
<reference evidence="1" key="1">
    <citation type="submission" date="2022-11" db="EMBL/GenBank/DDBJ databases">
        <authorList>
            <person name="Petersen C."/>
        </authorList>
    </citation>
    <scope>NUCLEOTIDE SEQUENCE</scope>
    <source>
        <strain evidence="1">IBT 22155</strain>
    </source>
</reference>
<proteinExistence type="predicted"/>
<sequence>MAASSDPDWVENPLFEDSEENAAEFGENTAVSKLHGLTERRRINNQYITCILGEHGAGKTKLAYQ</sequence>
<name>A0A9W9H0P2_9EURO</name>
<dbReference type="RefSeq" id="XP_056522429.1">
    <property type="nucleotide sequence ID" value="XM_056665479.1"/>
</dbReference>
<protein>
    <submittedName>
        <fullName evidence="1">Uncharacterized protein</fullName>
    </submittedName>
</protein>
<evidence type="ECO:0000313" key="2">
    <source>
        <dbReference type="Proteomes" id="UP001149079"/>
    </source>
</evidence>
<dbReference type="GeneID" id="81404649"/>
<organism evidence="1 2">
    <name type="scientific">Penicillium bovifimosum</name>
    <dbReference type="NCBI Taxonomy" id="126998"/>
    <lineage>
        <taxon>Eukaryota</taxon>
        <taxon>Fungi</taxon>
        <taxon>Dikarya</taxon>
        <taxon>Ascomycota</taxon>
        <taxon>Pezizomycotina</taxon>
        <taxon>Eurotiomycetes</taxon>
        <taxon>Eurotiomycetidae</taxon>
        <taxon>Eurotiales</taxon>
        <taxon>Aspergillaceae</taxon>
        <taxon>Penicillium</taxon>
    </lineage>
</organism>